<dbReference type="AlphaFoldDB" id="A0A382SWQ9"/>
<proteinExistence type="predicted"/>
<protein>
    <submittedName>
        <fullName evidence="1">Uncharacterized protein</fullName>
    </submittedName>
</protein>
<reference evidence="1" key="1">
    <citation type="submission" date="2018-05" db="EMBL/GenBank/DDBJ databases">
        <authorList>
            <person name="Lanie J.A."/>
            <person name="Ng W.-L."/>
            <person name="Kazmierczak K.M."/>
            <person name="Andrzejewski T.M."/>
            <person name="Davidsen T.M."/>
            <person name="Wayne K.J."/>
            <person name="Tettelin H."/>
            <person name="Glass J.I."/>
            <person name="Rusch D."/>
            <person name="Podicherti R."/>
            <person name="Tsui H.-C.T."/>
            <person name="Winkler M.E."/>
        </authorList>
    </citation>
    <scope>NUCLEOTIDE SEQUENCE</scope>
</reference>
<feature type="non-terminal residue" evidence="1">
    <location>
        <position position="1"/>
    </location>
</feature>
<name>A0A382SWQ9_9ZZZZ</name>
<evidence type="ECO:0000313" key="1">
    <source>
        <dbReference type="EMBL" id="SVD13608.1"/>
    </source>
</evidence>
<gene>
    <name evidence="1" type="ORF">METZ01_LOCUS366462</name>
</gene>
<organism evidence="1">
    <name type="scientific">marine metagenome</name>
    <dbReference type="NCBI Taxonomy" id="408172"/>
    <lineage>
        <taxon>unclassified sequences</taxon>
        <taxon>metagenomes</taxon>
        <taxon>ecological metagenomes</taxon>
    </lineage>
</organism>
<accession>A0A382SWQ9</accession>
<sequence length="42" mass="4930">VNEFRRNKPWDAKEFEEDGKIFEEKNGSGDNFGGLKWVVIFP</sequence>
<dbReference type="EMBL" id="UINC01131727">
    <property type="protein sequence ID" value="SVD13608.1"/>
    <property type="molecule type" value="Genomic_DNA"/>
</dbReference>